<dbReference type="Gene3D" id="3.40.309.10">
    <property type="entry name" value="Aldehyde Dehydrogenase, Chain A, domain 2"/>
    <property type="match status" value="1"/>
</dbReference>
<dbReference type="InterPro" id="IPR016162">
    <property type="entry name" value="Ald_DH_N"/>
</dbReference>
<name>A0A0S7WGM4_UNCT6</name>
<dbReference type="Gene3D" id="3.40.605.10">
    <property type="entry name" value="Aldehyde Dehydrogenase, Chain A, domain 1"/>
    <property type="match status" value="1"/>
</dbReference>
<dbReference type="EMBL" id="LIZT01000065">
    <property type="protein sequence ID" value="KPJ49286.1"/>
    <property type="molecule type" value="Genomic_DNA"/>
</dbReference>
<feature type="domain" description="Aldehyde dehydrogenase" evidence="3">
    <location>
        <begin position="13"/>
        <end position="470"/>
    </location>
</feature>
<evidence type="ECO:0000313" key="5">
    <source>
        <dbReference type="Proteomes" id="UP000051124"/>
    </source>
</evidence>
<dbReference type="GO" id="GO:0008911">
    <property type="term" value="F:lactaldehyde dehydrogenase (NAD+) activity"/>
    <property type="evidence" value="ECO:0007669"/>
    <property type="project" value="TreeGrafter"/>
</dbReference>
<evidence type="ECO:0000256" key="2">
    <source>
        <dbReference type="ARBA" id="ARBA00023002"/>
    </source>
</evidence>
<dbReference type="InterPro" id="IPR016161">
    <property type="entry name" value="Ald_DH/histidinol_DH"/>
</dbReference>
<dbReference type="AlphaFoldDB" id="A0A0S7WGM4"/>
<evidence type="ECO:0000259" key="3">
    <source>
        <dbReference type="Pfam" id="PF00171"/>
    </source>
</evidence>
<sequence length="475" mass="51503">MSCSRKMFIDGKWVDKEDMIDVTNPYDGSFVDRVPSGTSDDVEKAVQSCKVGVKEAKKLSAWDRYKILRATSELIEQRGEELATLLAKEVGKTIKEARGEVSRAAETFLLSAEEAKRIHGEMVPFDAAPGAQTKFGFYMRVPLGVVAAITPFNFPLNLAAHKIAPAIAAGNTVILKPATKTPLADLVMVELLLEAGLPAHMINAVTGPGNAIGDAIVSHEAVRMVTFTGSLEVGTRIAHKAGLKRIVLELGSNSACVVAEDGDLQRAAERIRVGAFAVAGQVCISVQRVFVQSSVFDAFLGILTDKVKRMRVGDQLKEETDMGPMISVQAAEKTSEWIEEAVAKGARLHVGGEKNGSLFQPTLLTHVPRECSLFTEEAFAPLAIINPYDTIEEAIDLVNDSKYGLQAGIFTRDMNRALYAAREFENGGVMINEVPTFRVDLMPYGGQKRSGIGREGPKYAVDEMTEMRVVGIELS</sequence>
<dbReference type="FunFam" id="3.40.605.10:FF:000007">
    <property type="entry name" value="NAD/NADP-dependent betaine aldehyde dehydrogenase"/>
    <property type="match status" value="1"/>
</dbReference>
<organism evidence="4 5">
    <name type="scientific">candidate division TA06 bacterium DG_26</name>
    <dbReference type="NCBI Taxonomy" id="1703771"/>
    <lineage>
        <taxon>Bacteria</taxon>
        <taxon>Bacteria division TA06</taxon>
    </lineage>
</organism>
<dbReference type="InterPro" id="IPR015590">
    <property type="entry name" value="Aldehyde_DH_dom"/>
</dbReference>
<gene>
    <name evidence="4" type="ORF">AMJ40_05845</name>
</gene>
<evidence type="ECO:0000313" key="4">
    <source>
        <dbReference type="EMBL" id="KPJ49286.1"/>
    </source>
</evidence>
<evidence type="ECO:0000256" key="1">
    <source>
        <dbReference type="ARBA" id="ARBA00009986"/>
    </source>
</evidence>
<dbReference type="CDD" id="cd07149">
    <property type="entry name" value="ALDH_y4uC"/>
    <property type="match status" value="1"/>
</dbReference>
<dbReference type="InterPro" id="IPR051020">
    <property type="entry name" value="ALDH-related_metabolic_enz"/>
</dbReference>
<dbReference type="InterPro" id="IPR016163">
    <property type="entry name" value="Ald_DH_C"/>
</dbReference>
<dbReference type="Proteomes" id="UP000051124">
    <property type="component" value="Unassembled WGS sequence"/>
</dbReference>
<protein>
    <submittedName>
        <fullName evidence="4">Aldehyde dehydrogenase</fullName>
    </submittedName>
</protein>
<comment type="similarity">
    <text evidence="1">Belongs to the aldehyde dehydrogenase family.</text>
</comment>
<dbReference type="PANTHER" id="PTHR42991:SF1">
    <property type="entry name" value="ALDEHYDE DEHYDROGENASE"/>
    <property type="match status" value="1"/>
</dbReference>
<keyword evidence="2" id="KW-0560">Oxidoreductase</keyword>
<dbReference type="PANTHER" id="PTHR42991">
    <property type="entry name" value="ALDEHYDE DEHYDROGENASE"/>
    <property type="match status" value="1"/>
</dbReference>
<accession>A0A0S7WGM4</accession>
<comment type="caution">
    <text evidence="4">The sequence shown here is derived from an EMBL/GenBank/DDBJ whole genome shotgun (WGS) entry which is preliminary data.</text>
</comment>
<proteinExistence type="inferred from homology"/>
<dbReference type="SUPFAM" id="SSF53720">
    <property type="entry name" value="ALDH-like"/>
    <property type="match status" value="1"/>
</dbReference>
<reference evidence="4 5" key="1">
    <citation type="journal article" date="2015" name="Microbiome">
        <title>Genomic resolution of linkages in carbon, nitrogen, and sulfur cycling among widespread estuary sediment bacteria.</title>
        <authorList>
            <person name="Baker B.J."/>
            <person name="Lazar C.S."/>
            <person name="Teske A.P."/>
            <person name="Dick G.J."/>
        </authorList>
    </citation>
    <scope>NUCLEOTIDE SEQUENCE [LARGE SCALE GENOMIC DNA]</scope>
    <source>
        <strain evidence="4">DG_26</strain>
    </source>
</reference>
<dbReference type="Pfam" id="PF00171">
    <property type="entry name" value="Aldedh"/>
    <property type="match status" value="1"/>
</dbReference>